<accession>A0ABN7RZ87</accession>
<proteinExistence type="predicted"/>
<sequence length="99" mass="11677">MQKAHILIKHCFYNPIYIQVKHHHDLFISVLTVRLDVRKIKHDLNIGVSDTRIGIPREQISNTPHGLNNTPTKRTQIENKMYFNNLNFISSGFRIRSPW</sequence>
<dbReference type="EMBL" id="CAJRAY010000064">
    <property type="protein sequence ID" value="CAG5089253.1"/>
    <property type="molecule type" value="Genomic_DNA"/>
</dbReference>
<comment type="caution">
    <text evidence="1">The sequence shown here is derived from an EMBL/GenBank/DDBJ whole genome shotgun (WGS) entry which is preliminary data.</text>
</comment>
<evidence type="ECO:0000313" key="1">
    <source>
        <dbReference type="EMBL" id="CAG5089253.1"/>
    </source>
</evidence>
<keyword evidence="2" id="KW-1185">Reference proteome</keyword>
<organism evidence="1 2">
    <name type="scientific">Thermobacillus xylanilyticus</name>
    <dbReference type="NCBI Taxonomy" id="76633"/>
    <lineage>
        <taxon>Bacteria</taxon>
        <taxon>Bacillati</taxon>
        <taxon>Bacillota</taxon>
        <taxon>Bacilli</taxon>
        <taxon>Bacillales</taxon>
        <taxon>Paenibacillaceae</taxon>
        <taxon>Thermobacillus</taxon>
    </lineage>
</organism>
<gene>
    <name evidence="1" type="primary">txxe 1820</name>
    <name evidence="1" type="ORF">TXXE_12800</name>
</gene>
<reference evidence="1 2" key="1">
    <citation type="submission" date="2021-04" db="EMBL/GenBank/DDBJ databases">
        <authorList>
            <person name="Rakotoarivonina H."/>
        </authorList>
    </citation>
    <scope>NUCLEOTIDE SEQUENCE [LARGE SCALE GENOMIC DNA]</scope>
    <source>
        <strain evidence="1 2">XE</strain>
    </source>
</reference>
<evidence type="ECO:0000313" key="2">
    <source>
        <dbReference type="Proteomes" id="UP000681526"/>
    </source>
</evidence>
<protein>
    <submittedName>
        <fullName evidence="1">Uncharacterized protein</fullName>
    </submittedName>
</protein>
<dbReference type="Proteomes" id="UP000681526">
    <property type="component" value="Unassembled WGS sequence"/>
</dbReference>
<name>A0ABN7RZ87_THEXY</name>